<comment type="caution">
    <text evidence="1">The sequence shown here is derived from an EMBL/GenBank/DDBJ whole genome shotgun (WGS) entry which is preliminary data.</text>
</comment>
<evidence type="ECO:0000313" key="1">
    <source>
        <dbReference type="EMBL" id="CAK0818176.1"/>
    </source>
</evidence>
<gene>
    <name evidence="1" type="ORF">PCOR1329_LOCUS20526</name>
</gene>
<dbReference type="EMBL" id="CAUYUJ010006668">
    <property type="protein sequence ID" value="CAK0818176.1"/>
    <property type="molecule type" value="Genomic_DNA"/>
</dbReference>
<dbReference type="Proteomes" id="UP001189429">
    <property type="component" value="Unassembled WGS sequence"/>
</dbReference>
<reference evidence="1" key="1">
    <citation type="submission" date="2023-10" db="EMBL/GenBank/DDBJ databases">
        <authorList>
            <person name="Chen Y."/>
            <person name="Shah S."/>
            <person name="Dougan E. K."/>
            <person name="Thang M."/>
            <person name="Chan C."/>
        </authorList>
    </citation>
    <scope>NUCLEOTIDE SEQUENCE [LARGE SCALE GENOMIC DNA]</scope>
</reference>
<keyword evidence="2" id="KW-1185">Reference proteome</keyword>
<evidence type="ECO:0000313" key="2">
    <source>
        <dbReference type="Proteomes" id="UP001189429"/>
    </source>
</evidence>
<organism evidence="1 2">
    <name type="scientific">Prorocentrum cordatum</name>
    <dbReference type="NCBI Taxonomy" id="2364126"/>
    <lineage>
        <taxon>Eukaryota</taxon>
        <taxon>Sar</taxon>
        <taxon>Alveolata</taxon>
        <taxon>Dinophyceae</taxon>
        <taxon>Prorocentrales</taxon>
        <taxon>Prorocentraceae</taxon>
        <taxon>Prorocentrum</taxon>
    </lineage>
</organism>
<accession>A0ABN9RI12</accession>
<sequence>MAVAPIASAPTLLGRQLLQLLNNLCTKCSIWDQRPNRQGLHAEGVYASTPKPLQQGCLVVSVTTGIMTASSMMRCEIRQINCDGTSSSNSGASPAGSVAAASMAPLELIIFARATAGCTTQNLG</sequence>
<proteinExistence type="predicted"/>
<name>A0ABN9RI12_9DINO</name>
<protein>
    <submittedName>
        <fullName evidence="1">Uncharacterized protein</fullName>
    </submittedName>
</protein>